<dbReference type="InterPro" id="IPR041664">
    <property type="entry name" value="AAA_16"/>
</dbReference>
<reference evidence="4 5" key="1">
    <citation type="submission" date="2022-06" db="EMBL/GenBank/DDBJ databases">
        <title>Sequencing the genomes of 1000 actinobacteria strains.</title>
        <authorList>
            <person name="Klenk H.-P."/>
        </authorList>
    </citation>
    <scope>NUCLEOTIDE SEQUENCE [LARGE SCALE GENOMIC DNA]</scope>
    <source>
        <strain evidence="4 5">DSM 41656</strain>
    </source>
</reference>
<evidence type="ECO:0000313" key="5">
    <source>
        <dbReference type="Proteomes" id="UP001206483"/>
    </source>
</evidence>
<keyword evidence="2" id="KW-0067">ATP-binding</keyword>
<dbReference type="InterPro" id="IPR011990">
    <property type="entry name" value="TPR-like_helical_dom_sf"/>
</dbReference>
<proteinExistence type="predicted"/>
<dbReference type="SMART" id="SM00421">
    <property type="entry name" value="HTH_LUXR"/>
    <property type="match status" value="1"/>
</dbReference>
<dbReference type="InterPro" id="IPR036388">
    <property type="entry name" value="WH-like_DNA-bd_sf"/>
</dbReference>
<evidence type="ECO:0000256" key="1">
    <source>
        <dbReference type="ARBA" id="ARBA00022741"/>
    </source>
</evidence>
<gene>
    <name evidence="4" type="ORF">FHR36_007528</name>
</gene>
<accession>A0ABT1JA45</accession>
<dbReference type="InterPro" id="IPR027417">
    <property type="entry name" value="P-loop_NTPase"/>
</dbReference>
<dbReference type="InterPro" id="IPR016032">
    <property type="entry name" value="Sig_transdc_resp-reg_C-effctor"/>
</dbReference>
<dbReference type="SUPFAM" id="SSF46894">
    <property type="entry name" value="C-terminal effector domain of the bipartite response regulators"/>
    <property type="match status" value="1"/>
</dbReference>
<keyword evidence="5" id="KW-1185">Reference proteome</keyword>
<name>A0ABT1JA45_9ACTN</name>
<dbReference type="SUPFAM" id="SSF52540">
    <property type="entry name" value="P-loop containing nucleoside triphosphate hydrolases"/>
    <property type="match status" value="1"/>
</dbReference>
<dbReference type="Proteomes" id="UP001206483">
    <property type="component" value="Unassembled WGS sequence"/>
</dbReference>
<dbReference type="Pfam" id="PF00196">
    <property type="entry name" value="GerE"/>
    <property type="match status" value="1"/>
</dbReference>
<dbReference type="Pfam" id="PF13191">
    <property type="entry name" value="AAA_16"/>
    <property type="match status" value="1"/>
</dbReference>
<dbReference type="PROSITE" id="PS50043">
    <property type="entry name" value="HTH_LUXR_2"/>
    <property type="match status" value="1"/>
</dbReference>
<protein>
    <submittedName>
        <fullName evidence="4">DNA-binding CsgD family transcriptional regulator/tetratricopeptide (TPR) repeat protein</fullName>
    </submittedName>
</protein>
<dbReference type="PANTHER" id="PTHR16305">
    <property type="entry name" value="TESTICULAR SOLUBLE ADENYLYL CYCLASE"/>
    <property type="match status" value="1"/>
</dbReference>
<keyword evidence="1" id="KW-0547">Nucleotide-binding</keyword>
<dbReference type="RefSeq" id="WP_253804645.1">
    <property type="nucleotide sequence ID" value="NZ_JAMZDX010000009.1"/>
</dbReference>
<dbReference type="Gene3D" id="1.10.10.10">
    <property type="entry name" value="Winged helix-like DNA-binding domain superfamily/Winged helix DNA-binding domain"/>
    <property type="match status" value="1"/>
</dbReference>
<dbReference type="CDD" id="cd06170">
    <property type="entry name" value="LuxR_C_like"/>
    <property type="match status" value="1"/>
</dbReference>
<keyword evidence="4" id="KW-0238">DNA-binding</keyword>
<feature type="domain" description="HTH luxR-type" evidence="3">
    <location>
        <begin position="1018"/>
        <end position="1082"/>
    </location>
</feature>
<organism evidence="4 5">
    <name type="scientific">Kitasatospora paracochleata</name>
    <dbReference type="NCBI Taxonomy" id="58354"/>
    <lineage>
        <taxon>Bacteria</taxon>
        <taxon>Bacillati</taxon>
        <taxon>Actinomycetota</taxon>
        <taxon>Actinomycetes</taxon>
        <taxon>Kitasatosporales</taxon>
        <taxon>Streptomycetaceae</taxon>
        <taxon>Kitasatospora</taxon>
    </lineage>
</organism>
<evidence type="ECO:0000313" key="4">
    <source>
        <dbReference type="EMBL" id="MCP2314327.1"/>
    </source>
</evidence>
<dbReference type="PRINTS" id="PR00038">
    <property type="entry name" value="HTHLUXR"/>
</dbReference>
<sequence length="1094" mass="114945">MLITSPYVVGRAGELGALRTGLAAARRGEGRAVFLGGEAGIGKSRLAADCAYQAIAEGMVVLRGRGSTAGAPVPFRPIAEALLSLFRVGGPPQDPGLAPYRPALSALVPEWRDPAGLATTPSLTETAEAVLRLLAAVGRDGAGPRPRGCLVIVEDLHEADAETLAVVDYLVDNLAAVPVHLVSTLRTQAGPATDLAHAAVARRSATLIELLPLGPEDIRSLAEACLSAQPGQLPQPVTERLVRDAAGNPFVVEELLSGMVSAGALRRDETAGWRIGGDLGIEVPTTVVRSVAQRAARLDPAGRDLLNAAAVLGRRFALPVLKLVTGLDDRSLLIHLRAGIDAQLISPSGPVADRYEFRHALVTDALLAGLLPAERAAIARRAAEAVEKAYPGLPGEWRQLVAVLRQTAGESAAAGLLFADAGRAALAGGAVDSAVSLLERAHELVAPPAGAGPGTGDPAGRGSGAAGFGVAGSGAVGSGAAGSGAAGLGTGTGAPGDIMAGLADRTAGAAGAEQVTAVLESLVYALIEGGRLDRALELVDTFPLGGPGALGDARAAALHTRLAWAAVSAGRSADAAEQVALVRRLLDRFDSAAHLPALEVVEAHLVLAGEEVPAAAATDAADCTCAGDRTLVDRAWGDDRTGVDDRVCADDRRCVDDRTCAAERIARQAAEQAEQAGLPVVACQAWRLLAMVERRHGFDRADQCLERILAIAGRHELPTWRVDALLRLGVNEFMRRGHSAQLERAHRAALDMGALDLAHTAEATMAMQAVLCGDYARARELTDRCLEAAAGLRNVDHRQFVLLTRAAIAAHQGRRPEMEHDLAEFHRWDGARSLQLPLAFGNCRAVCALMEEERESAIEELDHARRWEERNPSVFYLNGRHGLGPLLHALAGRNTPAEHVRIAAEHAAQLAWNRQFERLAHAVHEGRAGRHEEAARAVEQAQHAARPFAMGRHLGLRLVAEAALVDGWGEPVTWLRSAEEYFHGASVPAVANACRRLLRQAGATVPQRRTGTDLMPAELRRQGVTVREYEVLLLVAQRLGNQEIAARLNISARTVEKHVGSLLGKSGQAHRAALSDFAARVTAATAQPVQGKAS</sequence>
<dbReference type="SUPFAM" id="SSF48452">
    <property type="entry name" value="TPR-like"/>
    <property type="match status" value="1"/>
</dbReference>
<dbReference type="GO" id="GO:0003677">
    <property type="term" value="F:DNA binding"/>
    <property type="evidence" value="ECO:0007669"/>
    <property type="project" value="UniProtKB-KW"/>
</dbReference>
<dbReference type="InterPro" id="IPR000792">
    <property type="entry name" value="Tscrpt_reg_LuxR_C"/>
</dbReference>
<comment type="caution">
    <text evidence="4">The sequence shown here is derived from an EMBL/GenBank/DDBJ whole genome shotgun (WGS) entry which is preliminary data.</text>
</comment>
<evidence type="ECO:0000259" key="3">
    <source>
        <dbReference type="PROSITE" id="PS50043"/>
    </source>
</evidence>
<dbReference type="EMBL" id="JAMZDX010000009">
    <property type="protein sequence ID" value="MCP2314327.1"/>
    <property type="molecule type" value="Genomic_DNA"/>
</dbReference>
<evidence type="ECO:0000256" key="2">
    <source>
        <dbReference type="ARBA" id="ARBA00022840"/>
    </source>
</evidence>
<dbReference type="PANTHER" id="PTHR16305:SF28">
    <property type="entry name" value="GUANYLATE CYCLASE DOMAIN-CONTAINING PROTEIN"/>
    <property type="match status" value="1"/>
</dbReference>